<comment type="catalytic activity">
    <reaction evidence="6">
        <text>N-terminal N-formyl-L-methionyl-[peptide] + H2O = N-terminal L-methionyl-[peptide] + formate</text>
        <dbReference type="Rhea" id="RHEA:24420"/>
        <dbReference type="Rhea" id="RHEA-COMP:10639"/>
        <dbReference type="Rhea" id="RHEA-COMP:10640"/>
        <dbReference type="ChEBI" id="CHEBI:15377"/>
        <dbReference type="ChEBI" id="CHEBI:15740"/>
        <dbReference type="ChEBI" id="CHEBI:49298"/>
        <dbReference type="ChEBI" id="CHEBI:64731"/>
        <dbReference type="EC" id="3.5.1.88"/>
    </reaction>
</comment>
<keyword evidence="8" id="KW-1185">Reference proteome</keyword>
<dbReference type="Proteomes" id="UP000572670">
    <property type="component" value="Unassembled WGS sequence"/>
</dbReference>
<dbReference type="GeneID" id="93364674"/>
<dbReference type="PANTHER" id="PTHR10458">
    <property type="entry name" value="PEPTIDE DEFORMYLASE"/>
    <property type="match status" value="1"/>
</dbReference>
<evidence type="ECO:0000256" key="4">
    <source>
        <dbReference type="ARBA" id="ARBA00022917"/>
    </source>
</evidence>
<keyword evidence="2 6" id="KW-0479">Metal-binding</keyword>
<dbReference type="CDD" id="cd00487">
    <property type="entry name" value="Pep_deformylase"/>
    <property type="match status" value="1"/>
</dbReference>
<evidence type="ECO:0000313" key="8">
    <source>
        <dbReference type="Proteomes" id="UP000572670"/>
    </source>
</evidence>
<gene>
    <name evidence="6" type="primary">def</name>
    <name evidence="7" type="ORF">HDA34_002399</name>
</gene>
<feature type="binding site" evidence="6">
    <location>
        <position position="154"/>
    </location>
    <ligand>
        <name>Fe cation</name>
        <dbReference type="ChEBI" id="CHEBI:24875"/>
    </ligand>
</feature>
<evidence type="ECO:0000256" key="5">
    <source>
        <dbReference type="ARBA" id="ARBA00023004"/>
    </source>
</evidence>
<organism evidence="7 8">
    <name type="scientific">Micrococcus yunnanensis</name>
    <dbReference type="NCBI Taxonomy" id="566027"/>
    <lineage>
        <taxon>Bacteria</taxon>
        <taxon>Bacillati</taxon>
        <taxon>Actinomycetota</taxon>
        <taxon>Actinomycetes</taxon>
        <taxon>Micrococcales</taxon>
        <taxon>Micrococcaceae</taxon>
        <taxon>Micrococcus</taxon>
    </lineage>
</organism>
<comment type="caution">
    <text evidence="7">The sequence shown here is derived from an EMBL/GenBank/DDBJ whole genome shotgun (WGS) entry which is preliminary data.</text>
</comment>
<dbReference type="SUPFAM" id="SSF56420">
    <property type="entry name" value="Peptide deformylase"/>
    <property type="match status" value="1"/>
</dbReference>
<dbReference type="PRINTS" id="PR01576">
    <property type="entry name" value="PDEFORMYLASE"/>
</dbReference>
<feature type="binding site" evidence="6">
    <location>
        <position position="112"/>
    </location>
    <ligand>
        <name>Fe cation</name>
        <dbReference type="ChEBI" id="CHEBI:24875"/>
    </ligand>
</feature>
<dbReference type="HAMAP" id="MF_00163">
    <property type="entry name" value="Pep_deformylase"/>
    <property type="match status" value="1"/>
</dbReference>
<dbReference type="EMBL" id="JACJIK010000002">
    <property type="protein sequence ID" value="MBA9060635.1"/>
    <property type="molecule type" value="Genomic_DNA"/>
</dbReference>
<dbReference type="Pfam" id="PF01327">
    <property type="entry name" value="Pep_deformylase"/>
    <property type="match status" value="1"/>
</dbReference>
<proteinExistence type="inferred from homology"/>
<evidence type="ECO:0000256" key="3">
    <source>
        <dbReference type="ARBA" id="ARBA00022801"/>
    </source>
</evidence>
<comment type="similarity">
    <text evidence="1 6">Belongs to the polypeptide deformylase family.</text>
</comment>
<evidence type="ECO:0000256" key="1">
    <source>
        <dbReference type="ARBA" id="ARBA00010759"/>
    </source>
</evidence>
<feature type="active site" evidence="6">
    <location>
        <position position="155"/>
    </location>
</feature>
<accession>A0ABR6D3E2</accession>
<reference evidence="7 8" key="1">
    <citation type="submission" date="2020-08" db="EMBL/GenBank/DDBJ databases">
        <title>Sequencing the genomes of 1000 actinobacteria strains.</title>
        <authorList>
            <person name="Klenk H.-P."/>
        </authorList>
    </citation>
    <scope>NUCLEOTIDE SEQUENCE [LARGE SCALE GENOMIC DNA]</scope>
    <source>
        <strain evidence="7 8">DSM 21948</strain>
    </source>
</reference>
<evidence type="ECO:0000313" key="7">
    <source>
        <dbReference type="EMBL" id="MBA9060635.1"/>
    </source>
</evidence>
<evidence type="ECO:0000256" key="2">
    <source>
        <dbReference type="ARBA" id="ARBA00022723"/>
    </source>
</evidence>
<keyword evidence="4 6" id="KW-0648">Protein biosynthesis</keyword>
<evidence type="ECO:0000256" key="6">
    <source>
        <dbReference type="HAMAP-Rule" id="MF_00163"/>
    </source>
</evidence>
<comment type="cofactor">
    <cofactor evidence="6">
        <name>Fe(2+)</name>
        <dbReference type="ChEBI" id="CHEBI:29033"/>
    </cofactor>
    <text evidence="6">Binds 1 Fe(2+) ion.</text>
</comment>
<dbReference type="EC" id="3.5.1.88" evidence="6"/>
<keyword evidence="3 6" id="KW-0378">Hydrolase</keyword>
<comment type="function">
    <text evidence="6">Removes the formyl group from the N-terminal Met of newly synthesized proteins. Requires at least a dipeptide for an efficient rate of reaction. N-terminal L-methionine is a prerequisite for activity but the enzyme has broad specificity at other positions.</text>
</comment>
<dbReference type="PANTHER" id="PTHR10458:SF2">
    <property type="entry name" value="PEPTIDE DEFORMYLASE, MITOCHONDRIAL"/>
    <property type="match status" value="1"/>
</dbReference>
<dbReference type="Gene3D" id="3.90.45.10">
    <property type="entry name" value="Peptide deformylase"/>
    <property type="match status" value="1"/>
</dbReference>
<feature type="binding site" evidence="6">
    <location>
        <position position="158"/>
    </location>
    <ligand>
        <name>Fe cation</name>
        <dbReference type="ChEBI" id="CHEBI:24875"/>
    </ligand>
</feature>
<dbReference type="RefSeq" id="WP_134377352.1">
    <property type="nucleotide sequence ID" value="NZ_BAAAYW010000023.1"/>
</dbReference>
<dbReference type="NCBIfam" id="NF001159">
    <property type="entry name" value="PRK00150.1-3"/>
    <property type="match status" value="1"/>
</dbReference>
<sequence length="228" mass="25558">MGEKTGRTTVLCVGNPMLARPTRKVAIGNGDEFRSAVRDVEVLTEVLRGSRGVGLAANQVGISKSIAVLEDLTVRDDERLLDKGLETLPLVQMINPVITNRSAEVIVHMEGCLSIPGLYCFVERHDSVTVEWTNAGGEKMRKEFRGWPARIVQHEVDHLDGIVISQKAVKGILIGEYEYREFWREMSPMEIIKQLGADREEGLRSATPRVVERTHTEMCQVADWFTVE</sequence>
<name>A0ABR6D3E2_9MICC</name>
<dbReference type="InterPro" id="IPR036821">
    <property type="entry name" value="Peptide_deformylase_sf"/>
</dbReference>
<protein>
    <recommendedName>
        <fullName evidence="6">Peptide deformylase</fullName>
        <shortName evidence="6">PDF</shortName>
        <ecNumber evidence="6">3.5.1.88</ecNumber>
    </recommendedName>
    <alternativeName>
        <fullName evidence="6">Polypeptide deformylase</fullName>
    </alternativeName>
</protein>
<dbReference type="InterPro" id="IPR023635">
    <property type="entry name" value="Peptide_deformylase"/>
</dbReference>
<dbReference type="GO" id="GO:0042586">
    <property type="term" value="F:peptide deformylase activity"/>
    <property type="evidence" value="ECO:0007669"/>
    <property type="project" value="UniProtKB-EC"/>
</dbReference>
<keyword evidence="5 6" id="KW-0408">Iron</keyword>